<organism evidence="5 6">
    <name type="scientific">Magnetospirillum aberrantis SpK</name>
    <dbReference type="NCBI Taxonomy" id="908842"/>
    <lineage>
        <taxon>Bacteria</taxon>
        <taxon>Pseudomonadati</taxon>
        <taxon>Pseudomonadota</taxon>
        <taxon>Alphaproteobacteria</taxon>
        <taxon>Rhodospirillales</taxon>
        <taxon>Rhodospirillaceae</taxon>
        <taxon>Magnetospirillum</taxon>
    </lineage>
</organism>
<proteinExistence type="predicted"/>
<feature type="domain" description="GGDEF" evidence="4">
    <location>
        <begin position="176"/>
        <end position="306"/>
    </location>
</feature>
<dbReference type="Gene3D" id="3.30.70.270">
    <property type="match status" value="1"/>
</dbReference>
<dbReference type="GO" id="GO:0052621">
    <property type="term" value="F:diguanylate cyclase activity"/>
    <property type="evidence" value="ECO:0007669"/>
    <property type="project" value="UniProtKB-EC"/>
</dbReference>
<dbReference type="AlphaFoldDB" id="A0A7C9UX50"/>
<dbReference type="PANTHER" id="PTHR45138">
    <property type="entry name" value="REGULATORY COMPONENTS OF SENSORY TRANSDUCTION SYSTEM"/>
    <property type="match status" value="1"/>
</dbReference>
<dbReference type="Pfam" id="PF00990">
    <property type="entry name" value="GGDEF"/>
    <property type="match status" value="1"/>
</dbReference>
<dbReference type="PROSITE" id="PS50887">
    <property type="entry name" value="GGDEF"/>
    <property type="match status" value="1"/>
</dbReference>
<dbReference type="CDD" id="cd01949">
    <property type="entry name" value="GGDEF"/>
    <property type="match status" value="1"/>
</dbReference>
<name>A0A7C9UX50_9PROT</name>
<dbReference type="InterPro" id="IPR029787">
    <property type="entry name" value="Nucleotide_cyclase"/>
</dbReference>
<feature type="transmembrane region" description="Helical" evidence="3">
    <location>
        <begin position="72"/>
        <end position="98"/>
    </location>
</feature>
<dbReference type="EC" id="2.7.7.65" evidence="1"/>
<dbReference type="SUPFAM" id="SSF55073">
    <property type="entry name" value="Nucleotide cyclase"/>
    <property type="match status" value="1"/>
</dbReference>
<evidence type="ECO:0000259" key="4">
    <source>
        <dbReference type="PROSITE" id="PS50887"/>
    </source>
</evidence>
<feature type="transmembrane region" description="Helical" evidence="3">
    <location>
        <begin position="118"/>
        <end position="138"/>
    </location>
</feature>
<dbReference type="InterPro" id="IPR043128">
    <property type="entry name" value="Rev_trsase/Diguanyl_cyclase"/>
</dbReference>
<keyword evidence="3" id="KW-0812">Transmembrane</keyword>
<dbReference type="NCBIfam" id="TIGR00254">
    <property type="entry name" value="GGDEF"/>
    <property type="match status" value="1"/>
</dbReference>
<evidence type="ECO:0000313" key="6">
    <source>
        <dbReference type="Proteomes" id="UP000480684"/>
    </source>
</evidence>
<gene>
    <name evidence="5" type="ORF">G4223_00495</name>
</gene>
<accession>A0A7C9UX50</accession>
<reference evidence="5 6" key="1">
    <citation type="submission" date="2020-02" db="EMBL/GenBank/DDBJ databases">
        <authorList>
            <person name="Dziuba M."/>
            <person name="Kuznetsov B."/>
            <person name="Mardanov A."/>
            <person name="Ravin N."/>
            <person name="Grouzdev D."/>
        </authorList>
    </citation>
    <scope>NUCLEOTIDE SEQUENCE [LARGE SCALE GENOMIC DNA]</scope>
    <source>
        <strain evidence="5 6">SpK</strain>
    </source>
</reference>
<comment type="caution">
    <text evidence="5">The sequence shown here is derived from an EMBL/GenBank/DDBJ whole genome shotgun (WGS) entry which is preliminary data.</text>
</comment>
<feature type="transmembrane region" description="Helical" evidence="3">
    <location>
        <begin position="28"/>
        <end position="51"/>
    </location>
</feature>
<keyword evidence="6" id="KW-1185">Reference proteome</keyword>
<evidence type="ECO:0000256" key="1">
    <source>
        <dbReference type="ARBA" id="ARBA00012528"/>
    </source>
</evidence>
<dbReference type="InterPro" id="IPR000160">
    <property type="entry name" value="GGDEF_dom"/>
</dbReference>
<dbReference type="InterPro" id="IPR050469">
    <property type="entry name" value="Diguanylate_Cyclase"/>
</dbReference>
<dbReference type="Proteomes" id="UP000480684">
    <property type="component" value="Unassembled WGS sequence"/>
</dbReference>
<evidence type="ECO:0000256" key="2">
    <source>
        <dbReference type="ARBA" id="ARBA00034247"/>
    </source>
</evidence>
<keyword evidence="3" id="KW-0472">Membrane</keyword>
<sequence length="316" mass="34459">MTLMRFASSLVFVTLAWPWNTTKSRLQADLMLVAMLLVPPVFYLISIRIISGLQLDPFAMLATKLYALMPNIVLAGLAIFPLTALEVLLFAIPAFAFAIVGYGMNGETLSLVQHGPELWLMVLVMGVAMFSGMSQLHYMAALVNRAMIDPLTGAYTRRSGGETLDLLFRLAALQNAPMAVAFFDLDKFKSINDTYGHDEGDRALKGLAERLKSGLRKGDVLVRWGGEEFVAILNNTDAEGARIVVQRLRDAGFGLRPDGSPLTASIGVAERTADNAKDWPELVEAADQRMYQAKRGGRDRAILPGDVTLVFGPPIG</sequence>
<keyword evidence="3" id="KW-1133">Transmembrane helix</keyword>
<evidence type="ECO:0000313" key="5">
    <source>
        <dbReference type="EMBL" id="NFV78594.1"/>
    </source>
</evidence>
<comment type="catalytic activity">
    <reaction evidence="2">
        <text>2 GTP = 3',3'-c-di-GMP + 2 diphosphate</text>
        <dbReference type="Rhea" id="RHEA:24898"/>
        <dbReference type="ChEBI" id="CHEBI:33019"/>
        <dbReference type="ChEBI" id="CHEBI:37565"/>
        <dbReference type="ChEBI" id="CHEBI:58805"/>
        <dbReference type="EC" id="2.7.7.65"/>
    </reaction>
</comment>
<dbReference type="EMBL" id="JAAIYP010000003">
    <property type="protein sequence ID" value="NFV78594.1"/>
    <property type="molecule type" value="Genomic_DNA"/>
</dbReference>
<dbReference type="PANTHER" id="PTHR45138:SF9">
    <property type="entry name" value="DIGUANYLATE CYCLASE DGCM-RELATED"/>
    <property type="match status" value="1"/>
</dbReference>
<protein>
    <recommendedName>
        <fullName evidence="1">diguanylate cyclase</fullName>
        <ecNumber evidence="1">2.7.7.65</ecNumber>
    </recommendedName>
</protein>
<dbReference type="FunFam" id="3.30.70.270:FF:000001">
    <property type="entry name" value="Diguanylate cyclase domain protein"/>
    <property type="match status" value="1"/>
</dbReference>
<dbReference type="SMART" id="SM00267">
    <property type="entry name" value="GGDEF"/>
    <property type="match status" value="1"/>
</dbReference>
<evidence type="ECO:0000256" key="3">
    <source>
        <dbReference type="SAM" id="Phobius"/>
    </source>
</evidence>